<organism evidence="5 6">
    <name type="scientific">Cohnella thailandensis</name>
    <dbReference type="NCBI Taxonomy" id="557557"/>
    <lineage>
        <taxon>Bacteria</taxon>
        <taxon>Bacillati</taxon>
        <taxon>Bacillota</taxon>
        <taxon>Bacilli</taxon>
        <taxon>Bacillales</taxon>
        <taxon>Paenibacillaceae</taxon>
        <taxon>Cohnella</taxon>
    </lineage>
</organism>
<name>A0A841T6D1_9BACL</name>
<dbReference type="SUPFAM" id="SSF46894">
    <property type="entry name" value="C-terminal effector domain of the bipartite response regulators"/>
    <property type="match status" value="1"/>
</dbReference>
<dbReference type="InterPro" id="IPR036388">
    <property type="entry name" value="WH-like_DNA-bd_sf"/>
</dbReference>
<evidence type="ECO:0000256" key="1">
    <source>
        <dbReference type="ARBA" id="ARBA00023015"/>
    </source>
</evidence>
<proteinExistence type="predicted"/>
<dbReference type="PROSITE" id="PS50043">
    <property type="entry name" value="HTH_LUXR_2"/>
    <property type="match status" value="1"/>
</dbReference>
<dbReference type="EMBL" id="JACJVQ010000021">
    <property type="protein sequence ID" value="MBB6637427.1"/>
    <property type="molecule type" value="Genomic_DNA"/>
</dbReference>
<protein>
    <recommendedName>
        <fullName evidence="4">HTH luxR-type domain-containing protein</fullName>
    </recommendedName>
</protein>
<feature type="domain" description="HTH luxR-type" evidence="4">
    <location>
        <begin position="108"/>
        <end position="172"/>
    </location>
</feature>
<dbReference type="PANTHER" id="PTHR44688">
    <property type="entry name" value="DNA-BINDING TRANSCRIPTIONAL ACTIVATOR DEVR_DOSR"/>
    <property type="match status" value="1"/>
</dbReference>
<dbReference type="GO" id="GO:0003677">
    <property type="term" value="F:DNA binding"/>
    <property type="evidence" value="ECO:0007669"/>
    <property type="project" value="UniProtKB-KW"/>
</dbReference>
<dbReference type="AlphaFoldDB" id="A0A841T6D1"/>
<dbReference type="Proteomes" id="UP000535838">
    <property type="component" value="Unassembled WGS sequence"/>
</dbReference>
<reference evidence="5 6" key="1">
    <citation type="submission" date="2020-08" db="EMBL/GenBank/DDBJ databases">
        <title>Cohnella phylogeny.</title>
        <authorList>
            <person name="Dunlap C."/>
        </authorList>
    </citation>
    <scope>NUCLEOTIDE SEQUENCE [LARGE SCALE GENOMIC DNA]</scope>
    <source>
        <strain evidence="5 6">DSM 25241</strain>
    </source>
</reference>
<evidence type="ECO:0000313" key="6">
    <source>
        <dbReference type="Proteomes" id="UP000535838"/>
    </source>
</evidence>
<dbReference type="PANTHER" id="PTHR44688:SF16">
    <property type="entry name" value="DNA-BINDING TRANSCRIPTIONAL ACTIVATOR DEVR_DOSR"/>
    <property type="match status" value="1"/>
</dbReference>
<dbReference type="Pfam" id="PF00196">
    <property type="entry name" value="GerE"/>
    <property type="match status" value="1"/>
</dbReference>
<comment type="caution">
    <text evidence="5">The sequence shown here is derived from an EMBL/GenBank/DDBJ whole genome shotgun (WGS) entry which is preliminary data.</text>
</comment>
<dbReference type="PRINTS" id="PR00038">
    <property type="entry name" value="HTHLUXR"/>
</dbReference>
<evidence type="ECO:0000313" key="5">
    <source>
        <dbReference type="EMBL" id="MBB6637427.1"/>
    </source>
</evidence>
<gene>
    <name evidence="5" type="ORF">H7B67_25135</name>
</gene>
<dbReference type="InterPro" id="IPR000792">
    <property type="entry name" value="Tscrpt_reg_LuxR_C"/>
</dbReference>
<evidence type="ECO:0000259" key="4">
    <source>
        <dbReference type="PROSITE" id="PS50043"/>
    </source>
</evidence>
<keyword evidence="6" id="KW-1185">Reference proteome</keyword>
<keyword evidence="3" id="KW-0804">Transcription</keyword>
<dbReference type="SMART" id="SM00421">
    <property type="entry name" value="HTH_LUXR"/>
    <property type="match status" value="1"/>
</dbReference>
<keyword evidence="2" id="KW-0238">DNA-binding</keyword>
<dbReference type="GO" id="GO:0006355">
    <property type="term" value="P:regulation of DNA-templated transcription"/>
    <property type="evidence" value="ECO:0007669"/>
    <property type="project" value="InterPro"/>
</dbReference>
<dbReference type="CDD" id="cd06170">
    <property type="entry name" value="LuxR_C_like"/>
    <property type="match status" value="1"/>
</dbReference>
<evidence type="ECO:0000256" key="2">
    <source>
        <dbReference type="ARBA" id="ARBA00023125"/>
    </source>
</evidence>
<dbReference type="InterPro" id="IPR016032">
    <property type="entry name" value="Sig_transdc_resp-reg_C-effctor"/>
</dbReference>
<accession>A0A841T6D1</accession>
<dbReference type="Gene3D" id="1.10.10.10">
    <property type="entry name" value="Winged helix-like DNA-binding domain superfamily/Winged helix DNA-binding domain"/>
    <property type="match status" value="1"/>
</dbReference>
<keyword evidence="1" id="KW-0805">Transcription regulation</keyword>
<sequence>MVSRYETSFLWETIPWHADAIGLLEEAKAVIEHRGQADAYLAYGYSQEAQALALVLNRSQADSPIGPGGDLQSVAIGVRAAFEELLEEQAPSVNRIAIGPARLLREDEERSLSSLTLREREVLELLIQGCTNQEIAEHMFISAHTVKNHLTKIYTKLGVADRTSAMVKLLKT</sequence>
<evidence type="ECO:0000256" key="3">
    <source>
        <dbReference type="ARBA" id="ARBA00023163"/>
    </source>
</evidence>